<evidence type="ECO:0000313" key="8">
    <source>
        <dbReference type="EMBL" id="TVU72773.1"/>
    </source>
</evidence>
<evidence type="ECO:0000256" key="5">
    <source>
        <dbReference type="PROSITE-ProRule" id="PRU01091"/>
    </source>
</evidence>
<keyword evidence="2 5" id="KW-0238">DNA-binding</keyword>
<dbReference type="PANTHER" id="PTHR48111:SF67">
    <property type="entry name" value="TRANSCRIPTIONAL REGULATORY PROTEIN TCTD"/>
    <property type="match status" value="1"/>
</dbReference>
<name>A0A558HUH0_9GAMM</name>
<dbReference type="AlphaFoldDB" id="A0A558HUH0"/>
<dbReference type="GO" id="GO:0000156">
    <property type="term" value="F:phosphorelay response regulator activity"/>
    <property type="evidence" value="ECO:0007669"/>
    <property type="project" value="TreeGrafter"/>
</dbReference>
<feature type="domain" description="OmpR/PhoB-type" evidence="7">
    <location>
        <begin position="124"/>
        <end position="220"/>
    </location>
</feature>
<dbReference type="Gene3D" id="1.10.10.10">
    <property type="entry name" value="Winged helix-like DNA-binding domain superfamily/Winged helix DNA-binding domain"/>
    <property type="match status" value="1"/>
</dbReference>
<dbReference type="InterPro" id="IPR016032">
    <property type="entry name" value="Sig_transdc_resp-reg_C-effctor"/>
</dbReference>
<dbReference type="InterPro" id="IPR001789">
    <property type="entry name" value="Sig_transdc_resp-reg_receiver"/>
</dbReference>
<sequence length="224" mass="24271">MRLLVIEDDPLISSALERSLSASGFAVDTFSSLASARDAARQGGFDLVLLDLGLPDGQGMELLAELRQRGDLTPVLIITARDGVDDRVRGLDLGADDYLAKPFSLVEMEARVRALLRRSQGRSDNSIRFGPLTMSSAGSGTLTLQDAVLDLPPRERRLLESLMLHAGKVVSREVIEGKVFGYGEVGSNALEVYISRLRKRLAGSDVQIRTLRGLGYRLEMTGAG</sequence>
<dbReference type="GO" id="GO:0006355">
    <property type="term" value="P:regulation of DNA-templated transcription"/>
    <property type="evidence" value="ECO:0007669"/>
    <property type="project" value="InterPro"/>
</dbReference>
<dbReference type="SMART" id="SM00448">
    <property type="entry name" value="REC"/>
    <property type="match status" value="1"/>
</dbReference>
<evidence type="ECO:0000313" key="9">
    <source>
        <dbReference type="Proteomes" id="UP000319941"/>
    </source>
</evidence>
<dbReference type="Proteomes" id="UP000319941">
    <property type="component" value="Unassembled WGS sequence"/>
</dbReference>
<dbReference type="Gene3D" id="3.40.50.2300">
    <property type="match status" value="1"/>
</dbReference>
<dbReference type="CDD" id="cd17624">
    <property type="entry name" value="REC_OmpR_PmrA-like"/>
    <property type="match status" value="1"/>
</dbReference>
<dbReference type="GO" id="GO:0005829">
    <property type="term" value="C:cytosol"/>
    <property type="evidence" value="ECO:0007669"/>
    <property type="project" value="TreeGrafter"/>
</dbReference>
<dbReference type="STRING" id="553385.GCA_000591415_01998"/>
<dbReference type="EMBL" id="VNFH01000002">
    <property type="protein sequence ID" value="TVU72773.1"/>
    <property type="molecule type" value="Genomic_DNA"/>
</dbReference>
<evidence type="ECO:0000256" key="3">
    <source>
        <dbReference type="ARBA" id="ARBA00023163"/>
    </source>
</evidence>
<dbReference type="CDD" id="cd00383">
    <property type="entry name" value="trans_reg_C"/>
    <property type="match status" value="1"/>
</dbReference>
<dbReference type="InterPro" id="IPR001867">
    <property type="entry name" value="OmpR/PhoB-type_DNA-bd"/>
</dbReference>
<evidence type="ECO:0000259" key="6">
    <source>
        <dbReference type="PROSITE" id="PS50110"/>
    </source>
</evidence>
<protein>
    <submittedName>
        <fullName evidence="8">Response regulator transcription factor</fullName>
    </submittedName>
</protein>
<dbReference type="InterPro" id="IPR039420">
    <property type="entry name" value="WalR-like"/>
</dbReference>
<dbReference type="InterPro" id="IPR011006">
    <property type="entry name" value="CheY-like_superfamily"/>
</dbReference>
<proteinExistence type="predicted"/>
<organism evidence="8 9">
    <name type="scientific">Cobetia crustatorum</name>
    <dbReference type="NCBI Taxonomy" id="553385"/>
    <lineage>
        <taxon>Bacteria</taxon>
        <taxon>Pseudomonadati</taxon>
        <taxon>Pseudomonadota</taxon>
        <taxon>Gammaproteobacteria</taxon>
        <taxon>Oceanospirillales</taxon>
        <taxon>Halomonadaceae</taxon>
        <taxon>Cobetia</taxon>
    </lineage>
</organism>
<comment type="caution">
    <text evidence="8">The sequence shown here is derived from an EMBL/GenBank/DDBJ whole genome shotgun (WGS) entry which is preliminary data.</text>
</comment>
<gene>
    <name evidence="8" type="ORF">FQP86_03640</name>
</gene>
<evidence type="ECO:0000256" key="2">
    <source>
        <dbReference type="ARBA" id="ARBA00023125"/>
    </source>
</evidence>
<accession>A0A558HUH0</accession>
<dbReference type="GO" id="GO:0032993">
    <property type="term" value="C:protein-DNA complex"/>
    <property type="evidence" value="ECO:0007669"/>
    <property type="project" value="TreeGrafter"/>
</dbReference>
<keyword evidence="1" id="KW-0805">Transcription regulation</keyword>
<dbReference type="PANTHER" id="PTHR48111">
    <property type="entry name" value="REGULATOR OF RPOS"/>
    <property type="match status" value="1"/>
</dbReference>
<dbReference type="RefSeq" id="WP_024952076.1">
    <property type="nucleotide sequence ID" value="NZ_CAWOWR010000076.1"/>
</dbReference>
<dbReference type="SUPFAM" id="SSF52172">
    <property type="entry name" value="CheY-like"/>
    <property type="match status" value="1"/>
</dbReference>
<dbReference type="Gene3D" id="6.10.250.690">
    <property type="match status" value="1"/>
</dbReference>
<feature type="modified residue" description="4-aspartylphosphate" evidence="4">
    <location>
        <position position="51"/>
    </location>
</feature>
<feature type="DNA-binding region" description="OmpR/PhoB-type" evidence="5">
    <location>
        <begin position="124"/>
        <end position="220"/>
    </location>
</feature>
<dbReference type="SMART" id="SM00862">
    <property type="entry name" value="Trans_reg_C"/>
    <property type="match status" value="1"/>
</dbReference>
<reference evidence="8 9" key="1">
    <citation type="submission" date="2019-07" db="EMBL/GenBank/DDBJ databases">
        <title>Diversity of Bacteria from Kongsfjorden, Arctic.</title>
        <authorList>
            <person name="Yu Y."/>
        </authorList>
    </citation>
    <scope>NUCLEOTIDE SEQUENCE [LARGE SCALE GENOMIC DNA]</scope>
    <source>
        <strain evidence="8 9">SM1923</strain>
    </source>
</reference>
<feature type="domain" description="Response regulatory" evidence="6">
    <location>
        <begin position="2"/>
        <end position="116"/>
    </location>
</feature>
<keyword evidence="9" id="KW-1185">Reference proteome</keyword>
<keyword evidence="4" id="KW-0597">Phosphoprotein</keyword>
<dbReference type="GO" id="GO:0000976">
    <property type="term" value="F:transcription cis-regulatory region binding"/>
    <property type="evidence" value="ECO:0007669"/>
    <property type="project" value="TreeGrafter"/>
</dbReference>
<evidence type="ECO:0000256" key="1">
    <source>
        <dbReference type="ARBA" id="ARBA00023015"/>
    </source>
</evidence>
<dbReference type="Pfam" id="PF00486">
    <property type="entry name" value="Trans_reg_C"/>
    <property type="match status" value="1"/>
</dbReference>
<dbReference type="SUPFAM" id="SSF46894">
    <property type="entry name" value="C-terminal effector domain of the bipartite response regulators"/>
    <property type="match status" value="1"/>
</dbReference>
<dbReference type="InterPro" id="IPR036388">
    <property type="entry name" value="WH-like_DNA-bd_sf"/>
</dbReference>
<dbReference type="Pfam" id="PF00072">
    <property type="entry name" value="Response_reg"/>
    <property type="match status" value="1"/>
</dbReference>
<evidence type="ECO:0000256" key="4">
    <source>
        <dbReference type="PROSITE-ProRule" id="PRU00169"/>
    </source>
</evidence>
<dbReference type="OrthoDB" id="9802426at2"/>
<evidence type="ECO:0000259" key="7">
    <source>
        <dbReference type="PROSITE" id="PS51755"/>
    </source>
</evidence>
<keyword evidence="3" id="KW-0804">Transcription</keyword>
<dbReference type="PROSITE" id="PS51755">
    <property type="entry name" value="OMPR_PHOB"/>
    <property type="match status" value="1"/>
</dbReference>
<dbReference type="PROSITE" id="PS50110">
    <property type="entry name" value="RESPONSE_REGULATORY"/>
    <property type="match status" value="1"/>
</dbReference>